<dbReference type="AlphaFoldDB" id="A0A9W4FFV2"/>
<keyword evidence="2" id="KW-1185">Reference proteome</keyword>
<dbReference type="KEGG" id="mgau:MGALJ_30700"/>
<dbReference type="Proteomes" id="UP000465785">
    <property type="component" value="Chromosome"/>
</dbReference>
<sequence length="64" mass="6649">MADHLVENPCGPSAMCDVGSALVVAWAFDLTDDDEAVRLERFAMQTKTTSGEALAGAAEYDAGG</sequence>
<organism evidence="1 2">
    <name type="scientific">Mycobacterium gallinarum</name>
    <dbReference type="NCBI Taxonomy" id="39689"/>
    <lineage>
        <taxon>Bacteria</taxon>
        <taxon>Bacillati</taxon>
        <taxon>Actinomycetota</taxon>
        <taxon>Actinomycetes</taxon>
        <taxon>Mycobacteriales</taxon>
        <taxon>Mycobacteriaceae</taxon>
        <taxon>Mycobacterium</taxon>
    </lineage>
</organism>
<name>A0A9W4FFV2_9MYCO</name>
<accession>A0A9W4FFV2</accession>
<evidence type="ECO:0000313" key="2">
    <source>
        <dbReference type="Proteomes" id="UP000465785"/>
    </source>
</evidence>
<proteinExistence type="predicted"/>
<reference evidence="1 2" key="1">
    <citation type="journal article" date="2019" name="Emerg. Microbes Infect.">
        <title>Comprehensive subspecies identification of 175 nontuberculous mycobacteria species based on 7547 genomic profiles.</title>
        <authorList>
            <person name="Matsumoto Y."/>
            <person name="Kinjo T."/>
            <person name="Motooka D."/>
            <person name="Nabeya D."/>
            <person name="Jung N."/>
            <person name="Uechi K."/>
            <person name="Horii T."/>
            <person name="Iida T."/>
            <person name="Fujita J."/>
            <person name="Nakamura S."/>
        </authorList>
    </citation>
    <scope>NUCLEOTIDE SEQUENCE [LARGE SCALE GENOMIC DNA]</scope>
    <source>
        <strain evidence="1 2">JCM 6399</strain>
    </source>
</reference>
<gene>
    <name evidence="1" type="ORF">MGALJ_30700</name>
</gene>
<dbReference type="EMBL" id="AP022601">
    <property type="protein sequence ID" value="BBY93401.1"/>
    <property type="molecule type" value="Genomic_DNA"/>
</dbReference>
<evidence type="ECO:0000313" key="1">
    <source>
        <dbReference type="EMBL" id="BBY93401.1"/>
    </source>
</evidence>
<protein>
    <submittedName>
        <fullName evidence="1">Uncharacterized protein</fullName>
    </submittedName>
</protein>